<dbReference type="Gene3D" id="3.10.670.10">
    <property type="entry name" value="Secreted effector protein ssei"/>
    <property type="match status" value="1"/>
</dbReference>
<gene>
    <name evidence="1" type="ORF">FCN80_15640</name>
</gene>
<name>A0ABY2SIE4_9HYPH</name>
<dbReference type="EMBL" id="SZPQ01000022">
    <property type="protein sequence ID" value="TKI05132.1"/>
    <property type="molecule type" value="Genomic_DNA"/>
</dbReference>
<reference evidence="1 2" key="1">
    <citation type="submission" date="2019-04" db="EMBL/GenBank/DDBJ databases">
        <authorList>
            <person name="Li M."/>
            <person name="Gao C."/>
        </authorList>
    </citation>
    <scope>NUCLEOTIDE SEQUENCE [LARGE SCALE GENOMIC DNA]</scope>
    <source>
        <strain evidence="1 2">BGMRC 2031</strain>
    </source>
</reference>
<dbReference type="Proteomes" id="UP000305202">
    <property type="component" value="Unassembled WGS sequence"/>
</dbReference>
<keyword evidence="2" id="KW-1185">Reference proteome</keyword>
<comment type="caution">
    <text evidence="1">The sequence shown here is derived from an EMBL/GenBank/DDBJ whole genome shotgun (WGS) entry which is preliminary data.</text>
</comment>
<protein>
    <submittedName>
        <fullName evidence="1">Uncharacterized protein</fullName>
    </submittedName>
</protein>
<sequence length="1605" mass="187946">MYTERYLAANSAPLGQARPDHIIPLPYQKPLPIRDVHNYALNSVINGNAKPRRRTRSKTAFLAAEEKKIDALYQCRNELLAHRGTIIPGQEVLLMRIEDERGERYAPVRPTTLPSGKVVYLGDVDGRLLVTDGDYYHIENLVESREMPLLGQFICLAAQVLGVVGLVALHRRGPFPAFAETREAARGNRDFSAQGIAGLGRRALDATIQFGRAALGFTFPPVAAALRRKGGGGHPVWWKRQRSPRESHRGMTKEIGCALSITLPDPFAREMHEKHKQTFNLARSDTRLSLEWLVDFDGYLAKNLTDDFDQALFLGHKRETVHLILEKKYLENAINLCLNVQSSWITPKSALDDKLKKRIFIDQLFEDLLNTLRKAVEKIKFKTLREAVTLKNGLSFDEAKYLFIENSKKEQNMTLSYWLDYHDYILLMQQAHHDYCQHLQYDQYATTLERVLYQNNIESYDAILRSDEKKFTIAFIKRFFYYIFEYNHNNNISIHGNIFMVPGEFTEYWQLFSERENLIDIDTITKICINEFDLYFSEQEQSDTRIQRLTRLMDFSRTRIVSNYSEESWNYRNLWPILKTQEILDHYIETTIDRENDERVWTPNQWINSLDSLIKYDAECLLLLQYLLRLQQIMNANAQLYMNDADMMQTLTDDQKIIQAKLIVAKRAWRDAQLEKNNNDYFNYYNQHVGQGNLDLYIAAATYWYLAQQKNLEYALSHLDVLYVIKSYNKAELLQSIDFQSRGESQYTSIFSLARSGEFIQQEEYYRQFIEYNVHDKFFEARNMTCMYISKSPFGFIDLIFKPKHIYTFKVYSRHYIKNPIATGQWVSSPASNFGHITLLYLHDNRMALISTLLSAPFIFDMSLRRHLPVLHKLEENWRKTHMHLHIRNRKKIAINFLEMCNLLNFDENYCDDYLEFLIKKPEDNRIENPAPEYYFVADLCKGEMTSVLLTIDCLNEELLAELSQAMKERLRDRTWVNNLVELIPFYEVLWNYWHDEEYEVQFKDILFDSFDLIFSLISIGKSLGRLSYNTLYRILLGAKSANIPRHVLNTYILRRLVVSAPGFLADTGKIISLEMISYINPIPVFLPTRAHIEGFLKRNTLDNVDWVNNHLSDKIKKREKDAKKWSLEVDRDLLTPSESGIFTVAHHELHSQKYIAIDGNFYQVIRDDMRSLWRIIKSMNVRDINYAIPVQRNKKGIWTSAAFRDSDPVSLLDLLTTSVEKPYINLRKMKFEPMRDIEKNITRLPEHGIILYRLRLFSQYYQSWTETPGNTISALYIYFSRFFKCLTEEVSFDYLIGRHISIMDRDRAILYVNDFSNKYSLSARYRIIWSWSKEYDFHPMQRVVLVLHAAQRDYVLDLDISSPSQNVTHARQRLLYESQWLVYYLRYVPQHHELIKYKDFVNQNEMTSFDPADAFMPGKYMADTYIIKEPFWYKAASIKFQMANQPITGITNYNKDAPILITLKAMVISQDRLPPPTQTIDNSRLFITDNELSDRVNFHKLQHMLARIVSLNLPLSSYSHSSAAITHISELLRVSQGKFLAILSENGVLKHLLLSLGLGRYAGLGNNFFAANLPVEPSIISCDELGDFKDQRLSLFNSNRRYKV</sequence>
<evidence type="ECO:0000313" key="2">
    <source>
        <dbReference type="Proteomes" id="UP000305202"/>
    </source>
</evidence>
<proteinExistence type="predicted"/>
<accession>A0ABY2SIE4</accession>
<dbReference type="RefSeq" id="WP_136991097.1">
    <property type="nucleotide sequence ID" value="NZ_SZPQ01000022.1"/>
</dbReference>
<organism evidence="1 2">
    <name type="scientific">Martelella alba</name>
    <dbReference type="NCBI Taxonomy" id="2590451"/>
    <lineage>
        <taxon>Bacteria</taxon>
        <taxon>Pseudomonadati</taxon>
        <taxon>Pseudomonadota</taxon>
        <taxon>Alphaproteobacteria</taxon>
        <taxon>Hyphomicrobiales</taxon>
        <taxon>Aurantimonadaceae</taxon>
        <taxon>Martelella</taxon>
    </lineage>
</organism>
<evidence type="ECO:0000313" key="1">
    <source>
        <dbReference type="EMBL" id="TKI05132.1"/>
    </source>
</evidence>